<dbReference type="EMBL" id="JARJCM010000124">
    <property type="protein sequence ID" value="KAJ7027448.1"/>
    <property type="molecule type" value="Genomic_DNA"/>
</dbReference>
<evidence type="ECO:0000313" key="2">
    <source>
        <dbReference type="EMBL" id="KAJ7027448.1"/>
    </source>
</evidence>
<dbReference type="Proteomes" id="UP001218188">
    <property type="component" value="Unassembled WGS sequence"/>
</dbReference>
<feature type="non-terminal residue" evidence="2">
    <location>
        <position position="231"/>
    </location>
</feature>
<evidence type="ECO:0000256" key="1">
    <source>
        <dbReference type="SAM" id="MobiDB-lite"/>
    </source>
</evidence>
<gene>
    <name evidence="2" type="ORF">C8F04DRAFT_1294312</name>
</gene>
<evidence type="ECO:0000313" key="3">
    <source>
        <dbReference type="Proteomes" id="UP001218188"/>
    </source>
</evidence>
<reference evidence="2" key="1">
    <citation type="submission" date="2023-03" db="EMBL/GenBank/DDBJ databases">
        <title>Massive genome expansion in bonnet fungi (Mycena s.s.) driven by repeated elements and novel gene families across ecological guilds.</title>
        <authorList>
            <consortium name="Lawrence Berkeley National Laboratory"/>
            <person name="Harder C.B."/>
            <person name="Miyauchi S."/>
            <person name="Viragh M."/>
            <person name="Kuo A."/>
            <person name="Thoen E."/>
            <person name="Andreopoulos B."/>
            <person name="Lu D."/>
            <person name="Skrede I."/>
            <person name="Drula E."/>
            <person name="Henrissat B."/>
            <person name="Morin E."/>
            <person name="Kohler A."/>
            <person name="Barry K."/>
            <person name="LaButti K."/>
            <person name="Morin E."/>
            <person name="Salamov A."/>
            <person name="Lipzen A."/>
            <person name="Mereny Z."/>
            <person name="Hegedus B."/>
            <person name="Baldrian P."/>
            <person name="Stursova M."/>
            <person name="Weitz H."/>
            <person name="Taylor A."/>
            <person name="Grigoriev I.V."/>
            <person name="Nagy L.G."/>
            <person name="Martin F."/>
            <person name="Kauserud H."/>
        </authorList>
    </citation>
    <scope>NUCLEOTIDE SEQUENCE</scope>
    <source>
        <strain evidence="2">CBHHK200</strain>
    </source>
</reference>
<dbReference type="AlphaFoldDB" id="A0AAD6SGX3"/>
<sequence length="231" mass="24358">MSSFNVFGFFALAGGNRVATQPAGGQYEIHHNYYNTTLHTTSDDQTPPPATLRVYSAAGDTPLPDNTIAFVVAKAFAPPGKPIELDALFLAPVPGDPNGANYDAHVPDVPAFIYGVGHIPANQPTQVFNDGGKMFALSLADYVGGTVKNSTIHCVYPGTRRWANTPTPRGQSCTQVLGTCNGFADSAQLQINLDHITLSLGPHTLSQAASTTNTTSPATPATPASRKKYKT</sequence>
<protein>
    <submittedName>
        <fullName evidence="2">Uncharacterized protein</fullName>
    </submittedName>
</protein>
<accession>A0AAD6SGX3</accession>
<keyword evidence="3" id="KW-1185">Reference proteome</keyword>
<proteinExistence type="predicted"/>
<feature type="region of interest" description="Disordered" evidence="1">
    <location>
        <begin position="207"/>
        <end position="231"/>
    </location>
</feature>
<name>A0AAD6SGX3_9AGAR</name>
<feature type="compositionally biased region" description="Low complexity" evidence="1">
    <location>
        <begin position="208"/>
        <end position="224"/>
    </location>
</feature>
<organism evidence="2 3">
    <name type="scientific">Mycena alexandri</name>
    <dbReference type="NCBI Taxonomy" id="1745969"/>
    <lineage>
        <taxon>Eukaryota</taxon>
        <taxon>Fungi</taxon>
        <taxon>Dikarya</taxon>
        <taxon>Basidiomycota</taxon>
        <taxon>Agaricomycotina</taxon>
        <taxon>Agaricomycetes</taxon>
        <taxon>Agaricomycetidae</taxon>
        <taxon>Agaricales</taxon>
        <taxon>Marasmiineae</taxon>
        <taxon>Mycenaceae</taxon>
        <taxon>Mycena</taxon>
    </lineage>
</organism>
<comment type="caution">
    <text evidence="2">The sequence shown here is derived from an EMBL/GenBank/DDBJ whole genome shotgun (WGS) entry which is preliminary data.</text>
</comment>